<keyword evidence="7 16" id="KW-0963">Cytoplasm</keyword>
<dbReference type="InterPro" id="IPR004619">
    <property type="entry name" value="Type_III_PanK"/>
</dbReference>
<dbReference type="OrthoDB" id="9804707at2"/>
<feature type="binding site" evidence="16">
    <location>
        <position position="90"/>
    </location>
    <ligand>
        <name>substrate</name>
    </ligand>
</feature>
<feature type="binding site" evidence="16">
    <location>
        <position position="174"/>
    </location>
    <ligand>
        <name>substrate</name>
    </ligand>
</feature>
<dbReference type="Pfam" id="PF03309">
    <property type="entry name" value="Pan_kinase"/>
    <property type="match status" value="1"/>
</dbReference>
<comment type="cofactor">
    <cofactor evidence="2">
        <name>K(+)</name>
        <dbReference type="ChEBI" id="CHEBI:29103"/>
    </cofactor>
</comment>
<dbReference type="PANTHER" id="PTHR34265">
    <property type="entry name" value="TYPE III PANTOTHENATE KINASE"/>
    <property type="match status" value="1"/>
</dbReference>
<dbReference type="GO" id="GO:0005524">
    <property type="term" value="F:ATP binding"/>
    <property type="evidence" value="ECO:0007669"/>
    <property type="project" value="UniProtKB-UniRule"/>
</dbReference>
<dbReference type="PANTHER" id="PTHR34265:SF1">
    <property type="entry name" value="TYPE III PANTOTHENATE KINASE"/>
    <property type="match status" value="1"/>
</dbReference>
<dbReference type="InterPro" id="IPR043129">
    <property type="entry name" value="ATPase_NBD"/>
</dbReference>
<comment type="function">
    <text evidence="16">Catalyzes the phosphorylation of pantothenate (Pan), the first step in CoA biosynthesis.</text>
</comment>
<evidence type="ECO:0000256" key="1">
    <source>
        <dbReference type="ARBA" id="ARBA00001206"/>
    </source>
</evidence>
<dbReference type="Proteomes" id="UP000076023">
    <property type="component" value="Unassembled WGS sequence"/>
</dbReference>
<dbReference type="GO" id="GO:0005737">
    <property type="term" value="C:cytoplasm"/>
    <property type="evidence" value="ECO:0007669"/>
    <property type="project" value="UniProtKB-SubCell"/>
</dbReference>
<keyword evidence="11 16" id="KW-0067">ATP-binding</keyword>
<dbReference type="InParanoid" id="A0A146GE39"/>
<evidence type="ECO:0000313" key="18">
    <source>
        <dbReference type="Proteomes" id="UP000076023"/>
    </source>
</evidence>
<protein>
    <recommendedName>
        <fullName evidence="15 16">Type III pantothenate kinase</fullName>
        <ecNumber evidence="6 16">2.7.1.33</ecNumber>
    </recommendedName>
    <alternativeName>
        <fullName evidence="16">PanK-III</fullName>
    </alternativeName>
    <alternativeName>
        <fullName evidence="16">Pantothenic acid kinase</fullName>
    </alternativeName>
</protein>
<dbReference type="CDD" id="cd24015">
    <property type="entry name" value="ASKHA_NBD_PanK-III"/>
    <property type="match status" value="1"/>
</dbReference>
<reference evidence="18" key="1">
    <citation type="journal article" date="2017" name="Genome Announc.">
        <title>Draft Genome Sequence of Terrimicrobium sacchariphilum NM-5T, a Facultative Anaerobic Soil Bacterium of the Class Spartobacteria.</title>
        <authorList>
            <person name="Qiu Y.L."/>
            <person name="Tourlousse D.M."/>
            <person name="Matsuura N."/>
            <person name="Ohashi A."/>
            <person name="Sekiguchi Y."/>
        </authorList>
    </citation>
    <scope>NUCLEOTIDE SEQUENCE [LARGE SCALE GENOMIC DNA]</scope>
    <source>
        <strain evidence="18">NM-5</strain>
    </source>
</reference>
<evidence type="ECO:0000256" key="8">
    <source>
        <dbReference type="ARBA" id="ARBA00022679"/>
    </source>
</evidence>
<comment type="subunit">
    <text evidence="5 16">Homodimer.</text>
</comment>
<evidence type="ECO:0000256" key="12">
    <source>
        <dbReference type="ARBA" id="ARBA00022958"/>
    </source>
</evidence>
<sequence length="250" mass="26688">MSKRDFLLVDISNSFTKLAFSTRERIGRIERIPTPDLTAETLREAIGDRRFSHAAVASVVPAKNPEIAKALGDGICWVGAGVDLGIGIDYPQPKSIGADRLANAVGAKYLHGAPAIVVDFGTAVTFDVLTKAGNYAGGVIAPGLNAMTDYLHSRTALLPKVKLREPRRAIGRSTREAMQSGAVYGYRGLIKEIVVEIEKEIGVKRGLRLIATGGDARLIAGQTGLFAAVEPQLTLEGIRIIATRNFPAGR</sequence>
<comment type="cofactor">
    <cofactor evidence="16">
        <name>NH4(+)</name>
        <dbReference type="ChEBI" id="CHEBI:28938"/>
    </cofactor>
    <cofactor evidence="16">
        <name>K(+)</name>
        <dbReference type="ChEBI" id="CHEBI:29103"/>
    </cofactor>
    <text evidence="16">A monovalent cation. Ammonium or potassium.</text>
</comment>
<dbReference type="EMBL" id="BDCO01000002">
    <property type="protein sequence ID" value="GAT34917.1"/>
    <property type="molecule type" value="Genomic_DNA"/>
</dbReference>
<keyword evidence="9 16" id="KW-0547">Nucleotide-binding</keyword>
<accession>A0A146GE39</accession>
<evidence type="ECO:0000256" key="6">
    <source>
        <dbReference type="ARBA" id="ARBA00012102"/>
    </source>
</evidence>
<comment type="pathway">
    <text evidence="4 16">Cofactor biosynthesis; coenzyme A biosynthesis; CoA from (R)-pantothenate: step 1/5.</text>
</comment>
<comment type="subcellular location">
    <subcellularLocation>
        <location evidence="3 16">Cytoplasm</location>
    </subcellularLocation>
</comment>
<keyword evidence="18" id="KW-1185">Reference proteome</keyword>
<dbReference type="UniPathway" id="UPA00241">
    <property type="reaction ID" value="UER00352"/>
</dbReference>
<dbReference type="GO" id="GO:0015937">
    <property type="term" value="P:coenzyme A biosynthetic process"/>
    <property type="evidence" value="ECO:0007669"/>
    <property type="project" value="UniProtKB-UniRule"/>
</dbReference>
<comment type="catalytic activity">
    <reaction evidence="1 16">
        <text>(R)-pantothenate + ATP = (R)-4'-phosphopantothenate + ADP + H(+)</text>
        <dbReference type="Rhea" id="RHEA:16373"/>
        <dbReference type="ChEBI" id="CHEBI:10986"/>
        <dbReference type="ChEBI" id="CHEBI:15378"/>
        <dbReference type="ChEBI" id="CHEBI:29032"/>
        <dbReference type="ChEBI" id="CHEBI:30616"/>
        <dbReference type="ChEBI" id="CHEBI:456216"/>
        <dbReference type="EC" id="2.7.1.33"/>
    </reaction>
</comment>
<feature type="binding site" evidence="16">
    <location>
        <begin position="97"/>
        <end position="100"/>
    </location>
    <ligand>
        <name>substrate</name>
    </ligand>
</feature>
<dbReference type="HAMAP" id="MF_01274">
    <property type="entry name" value="Pantothen_kinase_3"/>
    <property type="match status" value="1"/>
</dbReference>
<organism evidence="17 18">
    <name type="scientific">Terrimicrobium sacchariphilum</name>
    <dbReference type="NCBI Taxonomy" id="690879"/>
    <lineage>
        <taxon>Bacteria</taxon>
        <taxon>Pseudomonadati</taxon>
        <taxon>Verrucomicrobiota</taxon>
        <taxon>Terrimicrobiia</taxon>
        <taxon>Terrimicrobiales</taxon>
        <taxon>Terrimicrobiaceae</taxon>
        <taxon>Terrimicrobium</taxon>
    </lineage>
</organism>
<proteinExistence type="inferred from homology"/>
<evidence type="ECO:0000256" key="13">
    <source>
        <dbReference type="ARBA" id="ARBA00022993"/>
    </source>
</evidence>
<name>A0A146GE39_TERSA</name>
<dbReference type="GO" id="GO:0004594">
    <property type="term" value="F:pantothenate kinase activity"/>
    <property type="evidence" value="ECO:0007669"/>
    <property type="project" value="UniProtKB-UniRule"/>
</dbReference>
<dbReference type="EC" id="2.7.1.33" evidence="6 16"/>
<dbReference type="AlphaFoldDB" id="A0A146GE39"/>
<evidence type="ECO:0000256" key="4">
    <source>
        <dbReference type="ARBA" id="ARBA00005225"/>
    </source>
</evidence>
<keyword evidence="12 16" id="KW-0630">Potassium</keyword>
<comment type="caution">
    <text evidence="17">The sequence shown here is derived from an EMBL/GenBank/DDBJ whole genome shotgun (WGS) entry which is preliminary data.</text>
</comment>
<dbReference type="RefSeq" id="WP_075080507.1">
    <property type="nucleotide sequence ID" value="NZ_BDCO01000002.1"/>
</dbReference>
<dbReference type="GO" id="GO:0046872">
    <property type="term" value="F:metal ion binding"/>
    <property type="evidence" value="ECO:0007669"/>
    <property type="project" value="UniProtKB-KW"/>
</dbReference>
<evidence type="ECO:0000256" key="16">
    <source>
        <dbReference type="HAMAP-Rule" id="MF_01274"/>
    </source>
</evidence>
<evidence type="ECO:0000256" key="14">
    <source>
        <dbReference type="ARBA" id="ARBA00038036"/>
    </source>
</evidence>
<keyword evidence="13 16" id="KW-0173">Coenzyme A biosynthesis</keyword>
<feature type="binding site" evidence="16">
    <location>
        <position position="122"/>
    </location>
    <ligand>
        <name>ATP</name>
        <dbReference type="ChEBI" id="CHEBI:30616"/>
    </ligand>
</feature>
<feature type="binding site" evidence="16">
    <location>
        <position position="119"/>
    </location>
    <ligand>
        <name>K(+)</name>
        <dbReference type="ChEBI" id="CHEBI:29103"/>
    </ligand>
</feature>
<keyword evidence="8 16" id="KW-0808">Transferase</keyword>
<keyword evidence="16" id="KW-0479">Metal-binding</keyword>
<evidence type="ECO:0000256" key="2">
    <source>
        <dbReference type="ARBA" id="ARBA00001958"/>
    </source>
</evidence>
<evidence type="ECO:0000256" key="15">
    <source>
        <dbReference type="ARBA" id="ARBA00040883"/>
    </source>
</evidence>
<keyword evidence="10 16" id="KW-0418">Kinase</keyword>
<feature type="active site" description="Proton acceptor" evidence="16">
    <location>
        <position position="99"/>
    </location>
</feature>
<gene>
    <name evidence="16" type="primary">coaX</name>
    <name evidence="17" type="ORF">TSACC_23351</name>
</gene>
<evidence type="ECO:0000256" key="11">
    <source>
        <dbReference type="ARBA" id="ARBA00022840"/>
    </source>
</evidence>
<evidence type="ECO:0000256" key="3">
    <source>
        <dbReference type="ARBA" id="ARBA00004496"/>
    </source>
</evidence>
<evidence type="ECO:0000256" key="5">
    <source>
        <dbReference type="ARBA" id="ARBA00011738"/>
    </source>
</evidence>
<evidence type="ECO:0000256" key="9">
    <source>
        <dbReference type="ARBA" id="ARBA00022741"/>
    </source>
</evidence>
<evidence type="ECO:0000256" key="10">
    <source>
        <dbReference type="ARBA" id="ARBA00022777"/>
    </source>
</evidence>
<dbReference type="Gene3D" id="3.30.420.40">
    <property type="match status" value="2"/>
</dbReference>
<evidence type="ECO:0000256" key="7">
    <source>
        <dbReference type="ARBA" id="ARBA00022490"/>
    </source>
</evidence>
<comment type="similarity">
    <text evidence="14 16">Belongs to the type III pantothenate kinase family.</text>
</comment>
<dbReference type="STRING" id="690879.TSACC_23351"/>
<feature type="binding site" evidence="16">
    <location>
        <begin position="10"/>
        <end position="17"/>
    </location>
    <ligand>
        <name>ATP</name>
        <dbReference type="ChEBI" id="CHEBI:30616"/>
    </ligand>
</feature>
<dbReference type="NCBIfam" id="TIGR00671">
    <property type="entry name" value="baf"/>
    <property type="match status" value="1"/>
</dbReference>
<dbReference type="SUPFAM" id="SSF53067">
    <property type="entry name" value="Actin-like ATPase domain"/>
    <property type="match status" value="2"/>
</dbReference>
<evidence type="ECO:0000313" key="17">
    <source>
        <dbReference type="EMBL" id="GAT34917.1"/>
    </source>
</evidence>